<dbReference type="InterPro" id="IPR050693">
    <property type="entry name" value="Hsp70_NEF-Inhibitors"/>
</dbReference>
<proteinExistence type="inferred from homology"/>
<evidence type="ECO:0000256" key="2">
    <source>
        <dbReference type="ARBA" id="ARBA00022737"/>
    </source>
</evidence>
<dbReference type="PANTHER" id="PTHR19316">
    <property type="entry name" value="PROTEIN FOLDING REGULATOR"/>
    <property type="match status" value="1"/>
</dbReference>
<accession>A0A8E2F974</accession>
<dbReference type="EMBL" id="KV748809">
    <property type="protein sequence ID" value="OCL12916.1"/>
    <property type="molecule type" value="Genomic_DNA"/>
</dbReference>
<comment type="function">
    <text evidence="3">Functions as a nucleotide exchange factor (NEF) for Hsp70 chaperones which accelerates the release of ADP. Required for fully efficient Hsp70-mediated folding of proteins.</text>
</comment>
<name>A0A8E2F974_9PEZI</name>
<gene>
    <name evidence="5" type="ORF">AOQ84DRAFT_284135</name>
</gene>
<dbReference type="SUPFAM" id="SSF48371">
    <property type="entry name" value="ARM repeat"/>
    <property type="match status" value="1"/>
</dbReference>
<dbReference type="GO" id="GO:0005783">
    <property type="term" value="C:endoplasmic reticulum"/>
    <property type="evidence" value="ECO:0007669"/>
    <property type="project" value="TreeGrafter"/>
</dbReference>
<dbReference type="AlphaFoldDB" id="A0A8E2F974"/>
<dbReference type="PANTHER" id="PTHR19316:SF18">
    <property type="entry name" value="HSP70-BINDING PROTEIN 1"/>
    <property type="match status" value="1"/>
</dbReference>
<organism evidence="5 6">
    <name type="scientific">Glonium stellatum</name>
    <dbReference type="NCBI Taxonomy" id="574774"/>
    <lineage>
        <taxon>Eukaryota</taxon>
        <taxon>Fungi</taxon>
        <taxon>Dikarya</taxon>
        <taxon>Ascomycota</taxon>
        <taxon>Pezizomycotina</taxon>
        <taxon>Dothideomycetes</taxon>
        <taxon>Pleosporomycetidae</taxon>
        <taxon>Gloniales</taxon>
        <taxon>Gloniaceae</taxon>
        <taxon>Glonium</taxon>
    </lineage>
</organism>
<dbReference type="InterPro" id="IPR011989">
    <property type="entry name" value="ARM-like"/>
</dbReference>
<evidence type="ECO:0000313" key="5">
    <source>
        <dbReference type="EMBL" id="OCL12916.1"/>
    </source>
</evidence>
<sequence>MNDPGFTNLLKWGVENSDVSRKDSNAQPNQNQSLNSEALAALFGNRPSDAELMEEFMDSVEDETLELKKRLIAFDNFEQLIEGIDNANNMEPLRLWGRLVEQLGKKEAEFRTYAAWCCAIAVQNNVKAQERLLLSGAIPTLVRLAIEDTHYSVRKKAILALSSAIRNYQPALDEAIASMPKEHTVDQKLDAADMDSVNILIQRLRDHSERLG</sequence>
<feature type="domain" description="Nucleotide exchange factor Fes1" evidence="4">
    <location>
        <begin position="7"/>
        <end position="90"/>
    </location>
</feature>
<dbReference type="InterPro" id="IPR013918">
    <property type="entry name" value="Nucleotide_exch_fac_Fes1"/>
</dbReference>
<keyword evidence="6" id="KW-1185">Reference proteome</keyword>
<evidence type="ECO:0000259" key="4">
    <source>
        <dbReference type="Pfam" id="PF08609"/>
    </source>
</evidence>
<reference evidence="5 6" key="1">
    <citation type="journal article" date="2016" name="Nat. Commun.">
        <title>Ectomycorrhizal ecology is imprinted in the genome of the dominant symbiotic fungus Cenococcum geophilum.</title>
        <authorList>
            <consortium name="DOE Joint Genome Institute"/>
            <person name="Peter M."/>
            <person name="Kohler A."/>
            <person name="Ohm R.A."/>
            <person name="Kuo A."/>
            <person name="Krutzmann J."/>
            <person name="Morin E."/>
            <person name="Arend M."/>
            <person name="Barry K.W."/>
            <person name="Binder M."/>
            <person name="Choi C."/>
            <person name="Clum A."/>
            <person name="Copeland A."/>
            <person name="Grisel N."/>
            <person name="Haridas S."/>
            <person name="Kipfer T."/>
            <person name="LaButti K."/>
            <person name="Lindquist E."/>
            <person name="Lipzen A."/>
            <person name="Maire R."/>
            <person name="Meier B."/>
            <person name="Mihaltcheva S."/>
            <person name="Molinier V."/>
            <person name="Murat C."/>
            <person name="Poggeler S."/>
            <person name="Quandt C.A."/>
            <person name="Sperisen C."/>
            <person name="Tritt A."/>
            <person name="Tisserant E."/>
            <person name="Crous P.W."/>
            <person name="Henrissat B."/>
            <person name="Nehls U."/>
            <person name="Egli S."/>
            <person name="Spatafora J.W."/>
            <person name="Grigoriev I.V."/>
            <person name="Martin F.M."/>
        </authorList>
    </citation>
    <scope>NUCLEOTIDE SEQUENCE [LARGE SCALE GENOMIC DNA]</scope>
    <source>
        <strain evidence="5 6">CBS 207.34</strain>
    </source>
</reference>
<dbReference type="Pfam" id="PF08609">
    <property type="entry name" value="Fes1"/>
    <property type="match status" value="1"/>
</dbReference>
<evidence type="ECO:0000313" key="6">
    <source>
        <dbReference type="Proteomes" id="UP000250140"/>
    </source>
</evidence>
<evidence type="ECO:0000256" key="1">
    <source>
        <dbReference type="ARBA" id="ARBA00011045"/>
    </source>
</evidence>
<dbReference type="GO" id="GO:0000774">
    <property type="term" value="F:adenyl-nucleotide exchange factor activity"/>
    <property type="evidence" value="ECO:0007669"/>
    <property type="project" value="TreeGrafter"/>
</dbReference>
<dbReference type="Proteomes" id="UP000250140">
    <property type="component" value="Unassembled WGS sequence"/>
</dbReference>
<protein>
    <submittedName>
        <fullName evidence="5">Fes1-domain-containing protein</fullName>
    </submittedName>
</protein>
<dbReference type="InterPro" id="IPR016024">
    <property type="entry name" value="ARM-type_fold"/>
</dbReference>
<comment type="similarity">
    <text evidence="1">Belongs to the FES1 family.</text>
</comment>
<dbReference type="Gene3D" id="1.25.10.10">
    <property type="entry name" value="Leucine-rich Repeat Variant"/>
    <property type="match status" value="1"/>
</dbReference>
<keyword evidence="2" id="KW-0677">Repeat</keyword>
<dbReference type="OrthoDB" id="10250458at2759"/>
<evidence type="ECO:0000256" key="3">
    <source>
        <dbReference type="ARBA" id="ARBA00024912"/>
    </source>
</evidence>